<gene>
    <name evidence="1" type="ORF">HELGO_WM49257</name>
</gene>
<evidence type="ECO:0000313" key="1">
    <source>
        <dbReference type="EMBL" id="CAA6817801.1"/>
    </source>
</evidence>
<sequence>MHSKIIEIFDNDGMYVNHILPLSKGGKDEI</sequence>
<reference evidence="1" key="1">
    <citation type="submission" date="2020-01" db="EMBL/GenBank/DDBJ databases">
        <authorList>
            <person name="Meier V. D."/>
            <person name="Meier V D."/>
        </authorList>
    </citation>
    <scope>NUCLEOTIDE SEQUENCE</scope>
    <source>
        <strain evidence="1">HLG_WM_MAG_03</strain>
    </source>
</reference>
<proteinExistence type="predicted"/>
<dbReference type="AlphaFoldDB" id="A0A6S6T3U8"/>
<protein>
    <submittedName>
        <fullName evidence="1">Uncharacterized protein</fullName>
    </submittedName>
</protein>
<name>A0A6S6T3U8_9BACT</name>
<accession>A0A6S6T3U8</accession>
<organism evidence="1">
    <name type="scientific">uncultured Sulfurovum sp</name>
    <dbReference type="NCBI Taxonomy" id="269237"/>
    <lineage>
        <taxon>Bacteria</taxon>
        <taxon>Pseudomonadati</taxon>
        <taxon>Campylobacterota</taxon>
        <taxon>Epsilonproteobacteria</taxon>
        <taxon>Campylobacterales</taxon>
        <taxon>Sulfurovaceae</taxon>
        <taxon>Sulfurovum</taxon>
        <taxon>environmental samples</taxon>
    </lineage>
</organism>
<dbReference type="EMBL" id="CACVAR010000279">
    <property type="protein sequence ID" value="CAA6817801.1"/>
    <property type="molecule type" value="Genomic_DNA"/>
</dbReference>